<evidence type="ECO:0000259" key="1">
    <source>
        <dbReference type="Pfam" id="PF13302"/>
    </source>
</evidence>
<dbReference type="SUPFAM" id="SSF55729">
    <property type="entry name" value="Acyl-CoA N-acyltransferases (Nat)"/>
    <property type="match status" value="1"/>
</dbReference>
<evidence type="ECO:0000313" key="3">
    <source>
        <dbReference type="Proteomes" id="UP000037442"/>
    </source>
</evidence>
<dbReference type="EMBL" id="JNVD01000013">
    <property type="protein sequence ID" value="KOC24005.1"/>
    <property type="molecule type" value="Genomic_DNA"/>
</dbReference>
<evidence type="ECO:0000313" key="2">
    <source>
        <dbReference type="EMBL" id="KOC24005.1"/>
    </source>
</evidence>
<accession>A0A0L7MQB9</accession>
<name>A0A0L7MQB9_COMTE</name>
<dbReference type="AlphaFoldDB" id="A0A0L7MQB9"/>
<dbReference type="Gene3D" id="3.40.630.30">
    <property type="match status" value="1"/>
</dbReference>
<comment type="caution">
    <text evidence="2">The sequence shown here is derived from an EMBL/GenBank/DDBJ whole genome shotgun (WGS) entry which is preliminary data.</text>
</comment>
<protein>
    <recommendedName>
        <fullName evidence="1">N-acetyltransferase domain-containing protein</fullName>
    </recommendedName>
</protein>
<dbReference type="InterPro" id="IPR016181">
    <property type="entry name" value="Acyl_CoA_acyltransferase"/>
</dbReference>
<dbReference type="Proteomes" id="UP000037442">
    <property type="component" value="Unassembled WGS sequence"/>
</dbReference>
<gene>
    <name evidence="2" type="ORF">GL58_03295</name>
</gene>
<dbReference type="InterPro" id="IPR000182">
    <property type="entry name" value="GNAT_dom"/>
</dbReference>
<dbReference type="PATRIC" id="fig|285.49.peg.687"/>
<dbReference type="Pfam" id="PF13302">
    <property type="entry name" value="Acetyltransf_3"/>
    <property type="match status" value="1"/>
</dbReference>
<feature type="domain" description="N-acetyltransferase" evidence="1">
    <location>
        <begin position="3"/>
        <end position="71"/>
    </location>
</feature>
<reference evidence="3" key="1">
    <citation type="submission" date="2014-06" db="EMBL/GenBank/DDBJ databases">
        <title>Draft genome sequence of C. testosteroni WDL7.</title>
        <authorList>
            <person name="Wu Y."/>
            <person name="Seshan H."/>
            <person name="Arumugam K."/>
        </authorList>
    </citation>
    <scope>NUCLEOTIDE SEQUENCE [LARGE SCALE GENOMIC DNA]</scope>
    <source>
        <strain evidence="3">WDL7</strain>
    </source>
</reference>
<organism evidence="2 3">
    <name type="scientific">Comamonas testosteroni</name>
    <name type="common">Pseudomonas testosteroni</name>
    <dbReference type="NCBI Taxonomy" id="285"/>
    <lineage>
        <taxon>Bacteria</taxon>
        <taxon>Pseudomonadati</taxon>
        <taxon>Pseudomonadota</taxon>
        <taxon>Betaproteobacteria</taxon>
        <taxon>Burkholderiales</taxon>
        <taxon>Comamonadaceae</taxon>
        <taxon>Comamonas</taxon>
    </lineage>
</organism>
<dbReference type="GO" id="GO:0016747">
    <property type="term" value="F:acyltransferase activity, transferring groups other than amino-acyl groups"/>
    <property type="evidence" value="ECO:0007669"/>
    <property type="project" value="InterPro"/>
</dbReference>
<sequence length="82" mass="9140">MAGSVGYTLTNSGDTAECGRFVRKQFLGRNLATIAVAKMKSELLEKNVRYLTASAKRQNIRSIRVAEKCGITLARETEERLF</sequence>
<proteinExistence type="predicted"/>